<name>A0A0A2KYG5_PENIT</name>
<comment type="caution">
    <text evidence="1">The sequence shown here is derived from an EMBL/GenBank/DDBJ whole genome shotgun (WGS) entry which is preliminary data.</text>
</comment>
<dbReference type="Proteomes" id="UP000030104">
    <property type="component" value="Unassembled WGS sequence"/>
</dbReference>
<keyword evidence="2" id="KW-1185">Reference proteome</keyword>
<proteinExistence type="predicted"/>
<dbReference type="PhylomeDB" id="A0A0A2KYG5"/>
<evidence type="ECO:0000313" key="2">
    <source>
        <dbReference type="Proteomes" id="UP000030104"/>
    </source>
</evidence>
<sequence length="293" mass="32621">MHVSDGQNPASEFESEPFYLGLTPTAPAPAQFGLEYFDPTSMDTSPVARGPCGPPQIYPLLLNPTPPGHPSYGPPMMGALLPYSQFFVPPPLSIAYTSPNPFMEAYFPREPVEIPEEKSGEGLVAYRKFMNWIHTVYYSSKSPEAFVQAWQRALKEMKQSFGPPHLPTVFILNQFLAAVSVNPNTVPWVESLQFEKGSLPASILDEAYADFLEFEACRLGGQLLVPGNLDTAVSDVDQIDGFPKQYCPFHQRLTKHPVDECFRNPRNTKSKRKWRRRQARIAAALEAGKGSGL</sequence>
<reference evidence="1 2" key="1">
    <citation type="journal article" date="2015" name="Mol. Plant Microbe Interact.">
        <title>Genome, transcriptome, and functional analyses of Penicillium expansum provide new insights into secondary metabolism and pathogenicity.</title>
        <authorList>
            <person name="Ballester A.R."/>
            <person name="Marcet-Houben M."/>
            <person name="Levin E."/>
            <person name="Sela N."/>
            <person name="Selma-Lazaro C."/>
            <person name="Carmona L."/>
            <person name="Wisniewski M."/>
            <person name="Droby S."/>
            <person name="Gonzalez-Candelas L."/>
            <person name="Gabaldon T."/>
        </authorList>
    </citation>
    <scope>NUCLEOTIDE SEQUENCE [LARGE SCALE GENOMIC DNA]</scope>
    <source>
        <strain evidence="1 2">PHI-1</strain>
    </source>
</reference>
<dbReference type="OMA" id="FMNWIHT"/>
<accession>A0A0A2KYG5</accession>
<dbReference type="HOGENOM" id="CLU_973526_0_0_1"/>
<gene>
    <name evidence="1" type="ORF">PITC_026660</name>
</gene>
<protein>
    <submittedName>
        <fullName evidence="1">Uncharacterized protein</fullName>
    </submittedName>
</protein>
<dbReference type="OrthoDB" id="4347372at2759"/>
<organism evidence="1 2">
    <name type="scientific">Penicillium italicum</name>
    <name type="common">Blue mold</name>
    <dbReference type="NCBI Taxonomy" id="40296"/>
    <lineage>
        <taxon>Eukaryota</taxon>
        <taxon>Fungi</taxon>
        <taxon>Dikarya</taxon>
        <taxon>Ascomycota</taxon>
        <taxon>Pezizomycotina</taxon>
        <taxon>Eurotiomycetes</taxon>
        <taxon>Eurotiomycetidae</taxon>
        <taxon>Eurotiales</taxon>
        <taxon>Aspergillaceae</taxon>
        <taxon>Penicillium</taxon>
    </lineage>
</organism>
<evidence type="ECO:0000313" key="1">
    <source>
        <dbReference type="EMBL" id="KGO71946.1"/>
    </source>
</evidence>
<dbReference type="EMBL" id="JQGA01000915">
    <property type="protein sequence ID" value="KGO71946.1"/>
    <property type="molecule type" value="Genomic_DNA"/>
</dbReference>
<dbReference type="AlphaFoldDB" id="A0A0A2KYG5"/>